<dbReference type="InterPro" id="IPR036628">
    <property type="entry name" value="Clp_N_dom_sf"/>
</dbReference>
<dbReference type="RefSeq" id="WP_007323822.1">
    <property type="nucleotide sequence ID" value="NZ_BAEE01000088.1"/>
</dbReference>
<dbReference type="STRING" id="1073574.GOARA_088_00100"/>
<feature type="compositionally biased region" description="Basic residues" evidence="2">
    <location>
        <begin position="120"/>
        <end position="131"/>
    </location>
</feature>
<dbReference type="InterPro" id="IPR004176">
    <property type="entry name" value="Clp_R_N"/>
</dbReference>
<evidence type="ECO:0000256" key="2">
    <source>
        <dbReference type="SAM" id="MobiDB-lite"/>
    </source>
</evidence>
<dbReference type="Gene3D" id="1.10.1780.10">
    <property type="entry name" value="Clp, N-terminal domain"/>
    <property type="match status" value="2"/>
</dbReference>
<dbReference type="AlphaFoldDB" id="G7H7C2"/>
<dbReference type="PROSITE" id="PS51903">
    <property type="entry name" value="CLP_R"/>
    <property type="match status" value="1"/>
</dbReference>
<feature type="region of interest" description="Disordered" evidence="2">
    <location>
        <begin position="108"/>
        <end position="185"/>
    </location>
</feature>
<keyword evidence="1" id="KW-0677">Repeat</keyword>
<evidence type="ECO:0000259" key="3">
    <source>
        <dbReference type="PROSITE" id="PS51903"/>
    </source>
</evidence>
<organism evidence="4 5">
    <name type="scientific">Gordonia araii NBRC 100433</name>
    <dbReference type="NCBI Taxonomy" id="1073574"/>
    <lineage>
        <taxon>Bacteria</taxon>
        <taxon>Bacillati</taxon>
        <taxon>Actinomycetota</taxon>
        <taxon>Actinomycetes</taxon>
        <taxon>Mycobacteriales</taxon>
        <taxon>Gordoniaceae</taxon>
        <taxon>Gordonia</taxon>
    </lineage>
</organism>
<evidence type="ECO:0000313" key="5">
    <source>
        <dbReference type="Proteomes" id="UP000035088"/>
    </source>
</evidence>
<dbReference type="Proteomes" id="UP000035088">
    <property type="component" value="Unassembled WGS sequence"/>
</dbReference>
<keyword evidence="5" id="KW-1185">Reference proteome</keyword>
<dbReference type="SUPFAM" id="SSF81923">
    <property type="entry name" value="Double Clp-N motif"/>
    <property type="match status" value="2"/>
</dbReference>
<feature type="compositionally biased region" description="Basic residues" evidence="2">
    <location>
        <begin position="171"/>
        <end position="183"/>
    </location>
</feature>
<gene>
    <name evidence="4" type="ORF">GOARA_088_00100</name>
</gene>
<proteinExistence type="predicted"/>
<name>G7H7C2_9ACTN</name>
<feature type="compositionally biased region" description="Gly residues" evidence="2">
    <location>
        <begin position="132"/>
        <end position="161"/>
    </location>
</feature>
<comment type="caution">
    <text evidence="4">The sequence shown here is derived from an EMBL/GenBank/DDBJ whole genome shotgun (WGS) entry which is preliminary data.</text>
</comment>
<sequence length="251" mass="26421">MFERFSREGRMVLPFAIEEADDLGHSRVGAPHLILGVLCNARDPLVGVLADHGITLDTARTAVREASGDAEPEPTSAEDRYAADRDALKVLGIDLDRVRDAVRKNFGDDLTAGWGQRGERRGRGRRHHGHGRGGGPCGPAGPGGPGEFGPGFGGPGFGPWGEEGPWDFNRGRRGPRGHGRRPRFGGSAKAVLTDALRIAVDHGDRVISTPHLLLAAVDSKDPAVQAIIALAPDADALRDAIAAQLPSPSGV</sequence>
<dbReference type="EMBL" id="BAEE01000088">
    <property type="protein sequence ID" value="GAB11747.1"/>
    <property type="molecule type" value="Genomic_DNA"/>
</dbReference>
<protein>
    <recommendedName>
        <fullName evidence="3">Clp R domain-containing protein</fullName>
    </recommendedName>
</protein>
<evidence type="ECO:0000256" key="1">
    <source>
        <dbReference type="PROSITE-ProRule" id="PRU01251"/>
    </source>
</evidence>
<dbReference type="Pfam" id="PF02861">
    <property type="entry name" value="Clp_N"/>
    <property type="match status" value="1"/>
</dbReference>
<feature type="domain" description="Clp R" evidence="3">
    <location>
        <begin position="2"/>
        <end position="248"/>
    </location>
</feature>
<reference evidence="4 5" key="1">
    <citation type="submission" date="2011-11" db="EMBL/GenBank/DDBJ databases">
        <title>Whole genome shotgun sequence of Gordonia araii NBRC 100433.</title>
        <authorList>
            <person name="Yoshida Y."/>
            <person name="Hosoyama A."/>
            <person name="Tsuchikane K."/>
            <person name="Katsumata H."/>
            <person name="Yamazaki S."/>
            <person name="Fujita N."/>
        </authorList>
    </citation>
    <scope>NUCLEOTIDE SEQUENCE [LARGE SCALE GENOMIC DNA]</scope>
    <source>
        <strain evidence="4 5">NBRC 100433</strain>
    </source>
</reference>
<accession>G7H7C2</accession>
<evidence type="ECO:0000313" key="4">
    <source>
        <dbReference type="EMBL" id="GAB11747.1"/>
    </source>
</evidence>
<dbReference type="OrthoDB" id="3628183at2"/>